<protein>
    <submittedName>
        <fullName evidence="2">Uncharacterized protein</fullName>
    </submittedName>
</protein>
<dbReference type="EMBL" id="BAABLK010000037">
    <property type="protein sequence ID" value="GAA5228405.1"/>
    <property type="molecule type" value="Genomic_DNA"/>
</dbReference>
<name>A0ABP9TQD4_9MICC</name>
<gene>
    <name evidence="2" type="ORF">GCM10025778_29390</name>
</gene>
<proteinExistence type="predicted"/>
<evidence type="ECO:0000313" key="3">
    <source>
        <dbReference type="Proteomes" id="UP001501257"/>
    </source>
</evidence>
<dbReference type="Proteomes" id="UP001501257">
    <property type="component" value="Unassembled WGS sequence"/>
</dbReference>
<comment type="caution">
    <text evidence="2">The sequence shown here is derived from an EMBL/GenBank/DDBJ whole genome shotgun (WGS) entry which is preliminary data.</text>
</comment>
<feature type="region of interest" description="Disordered" evidence="1">
    <location>
        <begin position="1"/>
        <end position="22"/>
    </location>
</feature>
<evidence type="ECO:0000256" key="1">
    <source>
        <dbReference type="SAM" id="MobiDB-lite"/>
    </source>
</evidence>
<keyword evidence="3" id="KW-1185">Reference proteome</keyword>
<organism evidence="2 3">
    <name type="scientific">Paeniglutamicibacter antarcticus</name>
    <dbReference type="NCBI Taxonomy" id="494023"/>
    <lineage>
        <taxon>Bacteria</taxon>
        <taxon>Bacillati</taxon>
        <taxon>Actinomycetota</taxon>
        <taxon>Actinomycetes</taxon>
        <taxon>Micrococcales</taxon>
        <taxon>Micrococcaceae</taxon>
        <taxon>Paeniglutamicibacter</taxon>
    </lineage>
</organism>
<accession>A0ABP9TQD4</accession>
<reference evidence="3" key="1">
    <citation type="journal article" date="2019" name="Int. J. Syst. Evol. Microbiol.">
        <title>The Global Catalogue of Microorganisms (GCM) 10K type strain sequencing project: providing services to taxonomists for standard genome sequencing and annotation.</title>
        <authorList>
            <consortium name="The Broad Institute Genomics Platform"/>
            <consortium name="The Broad Institute Genome Sequencing Center for Infectious Disease"/>
            <person name="Wu L."/>
            <person name="Ma J."/>
        </authorList>
    </citation>
    <scope>NUCLEOTIDE SEQUENCE [LARGE SCALE GENOMIC DNA]</scope>
    <source>
        <strain evidence="3">JCM 18952</strain>
    </source>
</reference>
<sequence>MESLEGQLRPSNSVMDPVDMGGARSTRHSFMRTMMRRAVKNGWIIQRTAFNIDDAGCGSAIYEIHAESLHFSFVAFSQKLSEEDRTDRVIAKGWDLTAALVEGPVDAEKLERLAAQVPLQENGRAETGSIIWTRANRSERFFNYVADRLAQGLAPEADKFGGSPYLIRSTAFYSNGKCGLADYEGIEDGHPLATPFRAHMLTAWLLRELSYDMVEHVAAARNPDAAKLEGPWRRYLGMGNATGLGMVPYAINHPEVINSWALAREVPLAAVTARTVEITDPSVGRIIDLMDQAITYLAEQDDIITAPFTSGPELSAQLSVLVEQLREWTETGIFAGYETTHIFRELHNGAGAQSPAARGMVATILTELSEDLDDVVESVLRCDESRRVTAGISCAELAADIDASYSWIGAFDFASPGSQKHFWFSSINNEEPRRALQGMDAGEAVQHPVDIARAVAALRAELAEAEPTMDVGEFLLTHPRHRATVGRVQNIGKLPYGEVRDNLLGAEFLPLNVQRFQLALYGMENFTPQSTDWLRVTLMAGAPRIADLANGTADDAWMFTRRPQEKNHHG</sequence>
<evidence type="ECO:0000313" key="2">
    <source>
        <dbReference type="EMBL" id="GAA5228405.1"/>
    </source>
</evidence>